<organism evidence="1 2">
    <name type="scientific">Tannerella forsythia (strain ATCC 43037 / JCM 10827 / CCUG 21028 A / KCTC 5666 / FDC 338)</name>
    <name type="common">Bacteroides forsythus</name>
    <dbReference type="NCBI Taxonomy" id="203275"/>
    <lineage>
        <taxon>Bacteria</taxon>
        <taxon>Pseudomonadati</taxon>
        <taxon>Bacteroidota</taxon>
        <taxon>Bacteroidia</taxon>
        <taxon>Bacteroidales</taxon>
        <taxon>Tannerellaceae</taxon>
        <taxon>Tannerella</taxon>
    </lineage>
</organism>
<reference evidence="2" key="1">
    <citation type="submission" date="2011-12" db="EMBL/GenBank/DDBJ databases">
        <title>Complete sequence of Tannerella forsythia ATCC 43037.</title>
        <authorList>
            <person name="Dewhirst F."/>
            <person name="Tanner A."/>
            <person name="Izard J."/>
            <person name="Brinkac L."/>
            <person name="Durkin A.S."/>
            <person name="Hostetler J."/>
            <person name="Shetty J."/>
            <person name="Torralba M."/>
            <person name="Gill S."/>
            <person name="Nelson K."/>
        </authorList>
    </citation>
    <scope>NUCLEOTIDE SEQUENCE [LARGE SCALE GENOMIC DNA]</scope>
    <source>
        <strain evidence="2">ATCC 43037 / JCM 10827 / CCUG 33226 / KCTC 5666 / FDC 338</strain>
    </source>
</reference>
<protein>
    <submittedName>
        <fullName evidence="1">Uncharacterized protein</fullName>
    </submittedName>
</protein>
<evidence type="ECO:0000313" key="2">
    <source>
        <dbReference type="Proteomes" id="UP000005436"/>
    </source>
</evidence>
<evidence type="ECO:0000313" key="1">
    <source>
        <dbReference type="EMBL" id="AEW21354.1"/>
    </source>
</evidence>
<sequence length="46" mass="5110">MKRMKRCIFNKESNADKALVILFCLSIIIYVAGEIAYQFGQALAAG</sequence>
<dbReference type="STRING" id="203275.BFO_1283"/>
<dbReference type="Proteomes" id="UP000005436">
    <property type="component" value="Chromosome"/>
</dbReference>
<dbReference type="KEGG" id="tfo:BFO_1283"/>
<keyword evidence="2" id="KW-1185">Reference proteome</keyword>
<gene>
    <name evidence="1" type="ordered locus">BFO_1283</name>
</gene>
<dbReference type="HOGENOM" id="CLU_3190029_0_0_10"/>
<accession>G8UJR4</accession>
<dbReference type="AlphaFoldDB" id="G8UJR4"/>
<dbReference type="EMBL" id="CP003191">
    <property type="protein sequence ID" value="AEW21354.1"/>
    <property type="molecule type" value="Genomic_DNA"/>
</dbReference>
<proteinExistence type="predicted"/>
<name>G8UJR4_TANFA</name>
<dbReference type="PATRIC" id="fig|203275.8.peg.1153"/>